<name>A0ABT9FYD0_LEPDI</name>
<dbReference type="Pfam" id="PF00702">
    <property type="entry name" value="Hydrolase"/>
    <property type="match status" value="1"/>
</dbReference>
<dbReference type="SUPFAM" id="SSF56784">
    <property type="entry name" value="HAD-like"/>
    <property type="match status" value="1"/>
</dbReference>
<accession>A0ABT9FYD0</accession>
<evidence type="ECO:0000313" key="3">
    <source>
        <dbReference type="Proteomes" id="UP001235760"/>
    </source>
</evidence>
<dbReference type="PRINTS" id="PR00413">
    <property type="entry name" value="HADHALOGNASE"/>
</dbReference>
<dbReference type="Gene3D" id="1.20.120.1600">
    <property type="match status" value="1"/>
</dbReference>
<gene>
    <name evidence="2" type="ORF">Q8X39_01135</name>
</gene>
<dbReference type="EC" id="3.1.3.-" evidence="2"/>
<keyword evidence="1 2" id="KW-0378">Hydrolase</keyword>
<dbReference type="NCBIfam" id="TIGR01549">
    <property type="entry name" value="HAD-SF-IA-v1"/>
    <property type="match status" value="1"/>
</dbReference>
<dbReference type="PANTHER" id="PTHR43316:SF3">
    <property type="entry name" value="HALOACID DEHALOGENASE, TYPE II (AFU_ORTHOLOGUE AFUA_2G07750)-RELATED"/>
    <property type="match status" value="1"/>
</dbReference>
<dbReference type="SFLD" id="SFLDS00003">
    <property type="entry name" value="Haloacid_Dehalogenase"/>
    <property type="match status" value="1"/>
</dbReference>
<dbReference type="EMBL" id="JAUZEE010000001">
    <property type="protein sequence ID" value="MDP4299228.1"/>
    <property type="molecule type" value="Genomic_DNA"/>
</dbReference>
<proteinExistence type="predicted"/>
<dbReference type="InterPro" id="IPR036412">
    <property type="entry name" value="HAD-like_sf"/>
</dbReference>
<sequence>MKLRALTLDLDDTLWPIAPTLLRAELRLHDWLLAHAPATAQRHGIEAMRALRADVARRQPQLAHDLSQLRRLSLVEALAASGDDTALAEPAFEVFFAARQEVDLYDEVGDALDRLASRYRLLAVSNGNADVRSTGLDRWFSGSVSARQAGVAKPDPRIFALACEALGCAPDAVMHVGDDHAADIVGARAAGLHSAWLRREPARAGQWQVDPDAPAGTGHHWVIGDLAVLADRLLAG</sequence>
<dbReference type="Proteomes" id="UP001235760">
    <property type="component" value="Unassembled WGS sequence"/>
</dbReference>
<evidence type="ECO:0000256" key="1">
    <source>
        <dbReference type="ARBA" id="ARBA00022801"/>
    </source>
</evidence>
<dbReference type="Gene3D" id="3.40.50.1000">
    <property type="entry name" value="HAD superfamily/HAD-like"/>
    <property type="match status" value="1"/>
</dbReference>
<dbReference type="SFLD" id="SFLDG01129">
    <property type="entry name" value="C1.5:_HAD__Beta-PGM__Phosphata"/>
    <property type="match status" value="1"/>
</dbReference>
<dbReference type="RefSeq" id="WP_305747790.1">
    <property type="nucleotide sequence ID" value="NZ_JAUZEE010000001.1"/>
</dbReference>
<organism evidence="2 3">
    <name type="scientific">Leptothrix discophora</name>
    <dbReference type="NCBI Taxonomy" id="89"/>
    <lineage>
        <taxon>Bacteria</taxon>
        <taxon>Pseudomonadati</taxon>
        <taxon>Pseudomonadota</taxon>
        <taxon>Betaproteobacteria</taxon>
        <taxon>Burkholderiales</taxon>
        <taxon>Sphaerotilaceae</taxon>
        <taxon>Leptothrix</taxon>
    </lineage>
</organism>
<dbReference type="InterPro" id="IPR006439">
    <property type="entry name" value="HAD-SF_hydro_IA"/>
</dbReference>
<evidence type="ECO:0000313" key="2">
    <source>
        <dbReference type="EMBL" id="MDP4299228.1"/>
    </source>
</evidence>
<dbReference type="InterPro" id="IPR023214">
    <property type="entry name" value="HAD_sf"/>
</dbReference>
<dbReference type="NCBIfam" id="TIGR01509">
    <property type="entry name" value="HAD-SF-IA-v3"/>
    <property type="match status" value="1"/>
</dbReference>
<keyword evidence="3" id="KW-1185">Reference proteome</keyword>
<comment type="caution">
    <text evidence="2">The sequence shown here is derived from an EMBL/GenBank/DDBJ whole genome shotgun (WGS) entry which is preliminary data.</text>
</comment>
<reference evidence="2 3" key="1">
    <citation type="submission" date="2023-08" db="EMBL/GenBank/DDBJ databases">
        <authorList>
            <person name="Roldan D.M."/>
            <person name="Menes R.J."/>
        </authorList>
    </citation>
    <scope>NUCLEOTIDE SEQUENCE [LARGE SCALE GENOMIC DNA]</scope>
    <source>
        <strain evidence="2 3">CCM 2812</strain>
    </source>
</reference>
<dbReference type="InterPro" id="IPR051540">
    <property type="entry name" value="S-2-haloacid_dehalogenase"/>
</dbReference>
<dbReference type="GO" id="GO:0016787">
    <property type="term" value="F:hydrolase activity"/>
    <property type="evidence" value="ECO:0007669"/>
    <property type="project" value="UniProtKB-KW"/>
</dbReference>
<dbReference type="PANTHER" id="PTHR43316">
    <property type="entry name" value="HYDROLASE, HALOACID DELAHOGENASE-RELATED"/>
    <property type="match status" value="1"/>
</dbReference>
<protein>
    <submittedName>
        <fullName evidence="2">HAD family hydrolase</fullName>
        <ecNumber evidence="2">3.1.3.-</ecNumber>
    </submittedName>
</protein>